<sequence>MYFIHRKSTQNCSDINELAQAVSHHLVKAQDSSINWEKTVHDNLELLARTPTETLWPRDTLFRYFQLMEAMQENLQERQDLMDLMYHAVLEVFDS</sequence>
<organism evidence="1 2">
    <name type="scientific">Saccoglossus kowalevskii</name>
    <name type="common">Acorn worm</name>
    <dbReference type="NCBI Taxonomy" id="10224"/>
    <lineage>
        <taxon>Eukaryota</taxon>
        <taxon>Metazoa</taxon>
        <taxon>Hemichordata</taxon>
        <taxon>Enteropneusta</taxon>
        <taxon>Harrimaniidae</taxon>
        <taxon>Saccoglossus</taxon>
    </lineage>
</organism>
<proteinExistence type="predicted"/>
<accession>A0ABM0MBY4</accession>
<dbReference type="RefSeq" id="XP_006817525.1">
    <property type="nucleotide sequence ID" value="XM_006817462.1"/>
</dbReference>
<dbReference type="PANTHER" id="PTHR46923">
    <property type="entry name" value="CATION CHANNEL SPERM-ASSOCIATED PROTEIN 2"/>
    <property type="match status" value="1"/>
</dbReference>
<name>A0ABM0MBY4_SACKO</name>
<dbReference type="InterPro" id="IPR028747">
    <property type="entry name" value="CatSper2"/>
</dbReference>
<gene>
    <name evidence="2" type="primary">LOC102807652</name>
</gene>
<keyword evidence="1" id="KW-1185">Reference proteome</keyword>
<evidence type="ECO:0000313" key="2">
    <source>
        <dbReference type="RefSeq" id="XP_006817525.1"/>
    </source>
</evidence>
<reference evidence="2" key="1">
    <citation type="submission" date="2025-08" db="UniProtKB">
        <authorList>
            <consortium name="RefSeq"/>
        </authorList>
    </citation>
    <scope>IDENTIFICATION</scope>
    <source>
        <tissue evidence="2">Testes</tissue>
    </source>
</reference>
<protein>
    <submittedName>
        <fullName evidence="2">Cation channel sperm-associated protein 2-like</fullName>
    </submittedName>
</protein>
<dbReference type="Proteomes" id="UP000694865">
    <property type="component" value="Unplaced"/>
</dbReference>
<dbReference type="GeneID" id="102807652"/>
<evidence type="ECO:0000313" key="1">
    <source>
        <dbReference type="Proteomes" id="UP000694865"/>
    </source>
</evidence>
<dbReference type="PANTHER" id="PTHR46923:SF1">
    <property type="entry name" value="CATION CHANNEL SPERM-ASSOCIATED PROTEIN 2"/>
    <property type="match status" value="1"/>
</dbReference>